<evidence type="ECO:0000313" key="12">
    <source>
        <dbReference type="Proteomes" id="UP000223060"/>
    </source>
</evidence>
<feature type="transmembrane region" description="Helical" evidence="10">
    <location>
        <begin position="97"/>
        <end position="120"/>
    </location>
</feature>
<evidence type="ECO:0000256" key="10">
    <source>
        <dbReference type="HAMAP-Rule" id="MF_00454"/>
    </source>
</evidence>
<keyword evidence="10" id="KW-0915">Sodium</keyword>
<dbReference type="AlphaFoldDB" id="A0A1S7FQT0"/>
<protein>
    <recommendedName>
        <fullName evidence="10">Fluoride-specific ion channel FluC</fullName>
    </recommendedName>
</protein>
<feature type="binding site" evidence="10">
    <location>
        <position position="75"/>
    </location>
    <ligand>
        <name>Na(+)</name>
        <dbReference type="ChEBI" id="CHEBI:29101"/>
        <note>structural</note>
    </ligand>
</feature>
<feature type="binding site" evidence="10">
    <location>
        <position position="78"/>
    </location>
    <ligand>
        <name>Na(+)</name>
        <dbReference type="ChEBI" id="CHEBI:29101"/>
        <note>structural</note>
    </ligand>
</feature>
<keyword evidence="10" id="KW-0813">Transport</keyword>
<evidence type="ECO:0000256" key="7">
    <source>
        <dbReference type="ARBA" id="ARBA00035120"/>
    </source>
</evidence>
<reference evidence="12" key="1">
    <citation type="submission" date="2015-03" db="EMBL/GenBank/DDBJ databases">
        <authorList>
            <person name="Ferrari E."/>
            <person name="Walter M.C."/>
            <person name="Huptas C."/>
            <person name="Scherer S."/>
            <person name="Mueller-Herbst S."/>
        </authorList>
    </citation>
    <scope>NUCLEOTIDE SEQUENCE [LARGE SCALE GENOMIC DNA]</scope>
    <source>
        <strain evidence="12">LWP01</strain>
    </source>
</reference>
<keyword evidence="5 10" id="KW-0472">Membrane</keyword>
<organism evidence="11 12">
    <name type="scientific">Listeria weihenstephanensis</name>
    <dbReference type="NCBI Taxonomy" id="1006155"/>
    <lineage>
        <taxon>Bacteria</taxon>
        <taxon>Bacillati</taxon>
        <taxon>Bacillota</taxon>
        <taxon>Bacilli</taxon>
        <taxon>Bacillales</taxon>
        <taxon>Listeriaceae</taxon>
        <taxon>Listeria</taxon>
    </lineage>
</organism>
<dbReference type="EMBL" id="CP011102">
    <property type="protein sequence ID" value="AQY49705.1"/>
    <property type="molecule type" value="Genomic_DNA"/>
</dbReference>
<keyword evidence="4 10" id="KW-1133">Transmembrane helix</keyword>
<dbReference type="GO" id="GO:0005886">
    <property type="term" value="C:plasma membrane"/>
    <property type="evidence" value="ECO:0007669"/>
    <property type="project" value="UniProtKB-SubCell"/>
</dbReference>
<comment type="catalytic activity">
    <reaction evidence="8">
        <text>fluoride(in) = fluoride(out)</text>
        <dbReference type="Rhea" id="RHEA:76159"/>
        <dbReference type="ChEBI" id="CHEBI:17051"/>
    </reaction>
    <physiologicalReaction direction="left-to-right" evidence="8">
        <dbReference type="Rhea" id="RHEA:76160"/>
    </physiologicalReaction>
</comment>
<name>A0A1S7FQT0_9LIST</name>
<keyword evidence="3 10" id="KW-0812">Transmembrane</keyword>
<evidence type="ECO:0000256" key="6">
    <source>
        <dbReference type="ARBA" id="ARBA00023303"/>
    </source>
</evidence>
<dbReference type="HAMAP" id="MF_00454">
    <property type="entry name" value="FluC"/>
    <property type="match status" value="1"/>
</dbReference>
<keyword evidence="6 10" id="KW-0407">Ion channel</keyword>
<feature type="transmembrane region" description="Helical" evidence="10">
    <location>
        <begin position="33"/>
        <end position="56"/>
    </location>
</feature>
<comment type="function">
    <text evidence="9 10">Fluoride-specific ion channel. Important for reducing fluoride concentration in the cell, thus reducing its toxicity.</text>
</comment>
<evidence type="ECO:0000256" key="8">
    <source>
        <dbReference type="ARBA" id="ARBA00035585"/>
    </source>
</evidence>
<comment type="subcellular location">
    <subcellularLocation>
        <location evidence="1 10">Cell membrane</location>
        <topology evidence="1 10">Multi-pass membrane protein</topology>
    </subcellularLocation>
</comment>
<gene>
    <name evidence="10" type="primary">fluC</name>
    <name evidence="10" type="synonym">crcB</name>
    <name evidence="11" type="ORF">UE46_00595</name>
</gene>
<proteinExistence type="inferred from homology"/>
<comment type="similarity">
    <text evidence="7 10">Belongs to the fluoride channel Fluc/FEX (TC 1.A.43) family.</text>
</comment>
<comment type="activity regulation">
    <text evidence="10">Na(+) is not transported, but it plays an essential structural role and its presence is essential for fluoride channel function.</text>
</comment>
<dbReference type="PANTHER" id="PTHR28259">
    <property type="entry name" value="FLUORIDE EXPORT PROTEIN 1-RELATED"/>
    <property type="match status" value="1"/>
</dbReference>
<evidence type="ECO:0000256" key="1">
    <source>
        <dbReference type="ARBA" id="ARBA00004651"/>
    </source>
</evidence>
<dbReference type="GO" id="GO:0140114">
    <property type="term" value="P:cellular detoxification of fluoride"/>
    <property type="evidence" value="ECO:0007669"/>
    <property type="project" value="UniProtKB-UniRule"/>
</dbReference>
<keyword evidence="10" id="KW-0479">Metal-binding</keyword>
<evidence type="ECO:0000256" key="5">
    <source>
        <dbReference type="ARBA" id="ARBA00023136"/>
    </source>
</evidence>
<keyword evidence="12" id="KW-1185">Reference proteome</keyword>
<dbReference type="PANTHER" id="PTHR28259:SF1">
    <property type="entry name" value="FLUORIDE EXPORT PROTEIN 1-RELATED"/>
    <property type="match status" value="1"/>
</dbReference>
<accession>A0A1S7FQT0</accession>
<keyword evidence="2 10" id="KW-1003">Cell membrane</keyword>
<sequence length="137" mass="14805">MKRFLMIGVAGMAGALCRYFVGMGIGVFGGADFPLGTLIVNLSGCFVLGFFTTYLFRLTILNTDLVIAIGTGFLGAYTTFSTFSLETVRLFESGDAILAVTYLGLSFLGGNLLAWLGFTLGERRFVRKREAVKEGDL</sequence>
<evidence type="ECO:0000256" key="3">
    <source>
        <dbReference type="ARBA" id="ARBA00022692"/>
    </source>
</evidence>
<dbReference type="GO" id="GO:0046872">
    <property type="term" value="F:metal ion binding"/>
    <property type="evidence" value="ECO:0007669"/>
    <property type="project" value="UniProtKB-KW"/>
</dbReference>
<dbReference type="GO" id="GO:0062054">
    <property type="term" value="F:fluoride channel activity"/>
    <property type="evidence" value="ECO:0007669"/>
    <property type="project" value="UniProtKB-UniRule"/>
</dbReference>
<dbReference type="KEGG" id="lwi:UE46_00595"/>
<evidence type="ECO:0000256" key="2">
    <source>
        <dbReference type="ARBA" id="ARBA00022475"/>
    </source>
</evidence>
<dbReference type="Pfam" id="PF02537">
    <property type="entry name" value="CRCB"/>
    <property type="match status" value="1"/>
</dbReference>
<dbReference type="InterPro" id="IPR003691">
    <property type="entry name" value="FluC"/>
</dbReference>
<evidence type="ECO:0000256" key="4">
    <source>
        <dbReference type="ARBA" id="ARBA00022989"/>
    </source>
</evidence>
<evidence type="ECO:0000256" key="9">
    <source>
        <dbReference type="ARBA" id="ARBA00049940"/>
    </source>
</evidence>
<dbReference type="Proteomes" id="UP000223060">
    <property type="component" value="Chromosome"/>
</dbReference>
<dbReference type="NCBIfam" id="TIGR00494">
    <property type="entry name" value="crcB"/>
    <property type="match status" value="1"/>
</dbReference>
<keyword evidence="10" id="KW-0406">Ion transport</keyword>
<evidence type="ECO:0000313" key="11">
    <source>
        <dbReference type="EMBL" id="AQY49705.1"/>
    </source>
</evidence>
<feature type="transmembrane region" description="Helical" evidence="10">
    <location>
        <begin position="65"/>
        <end position="85"/>
    </location>
</feature>
<dbReference type="RefSeq" id="WP_036058957.1">
    <property type="nucleotide sequence ID" value="NZ_CP011102.1"/>
</dbReference>